<dbReference type="InterPro" id="IPR011990">
    <property type="entry name" value="TPR-like_helical_dom_sf"/>
</dbReference>
<sequence length="551" mass="60288">MKSIFRVLIAAALATGATGCEKALDINDNPNQPIAVEPNAILASALAVTANNYNGGATNYNSYSSFAAGFWGKSGTVSGFSEERTYSYSTNYYQGLFNSTYDNLNDYNLIEQKAATFPNHAAIARIMKVYNFQLLVDQYGDIPYTQALLGIASTNPKYDKAEDIYKDFVVQLKKAVVDIDAAKDATAVGTEDIVFRGNMTDWKRFANSLRLRVLLRQAEVPSLQAYVRTEMTALQAEVDGFLRTDAVAQPGYGPNSNQQNPFYNRYGFAVGLTRTTSEYSFVMPTNYIIQQYEANSDPRITQLYALGKRTVGGTATPAYVGTTLGEANPPTFTAANEVVGSRFLINGTFLRGANQGTVLMLLSEVLFSKAEAETRQLFVATDAAAKQDFLDGIKASFMHTFRSATAAPVSIANATATTPGIPQYEAYIAANTNNGLVNWEASTTTVRLGTETTNTNLNPTTPLTTPRTVTQQEKIIYQKYLASNTVASTEAWADYRRTALPKFPPSLQSASTRADKLPTRLFYPQTEVSTNQSNIPAGQTQYTKVFWDVLD</sequence>
<reference evidence="1 2" key="1">
    <citation type="submission" date="2020-11" db="EMBL/GenBank/DDBJ databases">
        <authorList>
            <person name="Kim M.K."/>
        </authorList>
    </citation>
    <scope>NUCLEOTIDE SEQUENCE [LARGE SCALE GENOMIC DNA]</scope>
    <source>
        <strain evidence="1 2">BT683</strain>
    </source>
</reference>
<evidence type="ECO:0000313" key="2">
    <source>
        <dbReference type="Proteomes" id="UP000597617"/>
    </source>
</evidence>
<dbReference type="SUPFAM" id="SSF48452">
    <property type="entry name" value="TPR-like"/>
    <property type="match status" value="1"/>
</dbReference>
<evidence type="ECO:0000313" key="1">
    <source>
        <dbReference type="EMBL" id="MBF9238241.1"/>
    </source>
</evidence>
<dbReference type="EMBL" id="JADQDQ010000005">
    <property type="protein sequence ID" value="MBF9238241.1"/>
    <property type="molecule type" value="Genomic_DNA"/>
</dbReference>
<organism evidence="1 2">
    <name type="scientific">Hymenobacter jeongseonensis</name>
    <dbReference type="NCBI Taxonomy" id="2791027"/>
    <lineage>
        <taxon>Bacteria</taxon>
        <taxon>Pseudomonadati</taxon>
        <taxon>Bacteroidota</taxon>
        <taxon>Cytophagia</taxon>
        <taxon>Cytophagales</taxon>
        <taxon>Hymenobacteraceae</taxon>
        <taxon>Hymenobacter</taxon>
    </lineage>
</organism>
<dbReference type="PROSITE" id="PS51257">
    <property type="entry name" value="PROKAR_LIPOPROTEIN"/>
    <property type="match status" value="1"/>
</dbReference>
<proteinExistence type="predicted"/>
<dbReference type="RefSeq" id="WP_196282615.1">
    <property type="nucleotide sequence ID" value="NZ_JADQDQ010000005.1"/>
</dbReference>
<protein>
    <submittedName>
        <fullName evidence="1">SusD/RagB family nutrient-binding outer membrane lipoprotein</fullName>
    </submittedName>
</protein>
<keyword evidence="1" id="KW-0449">Lipoprotein</keyword>
<dbReference type="InterPro" id="IPR041662">
    <property type="entry name" value="SusD-like_2"/>
</dbReference>
<comment type="caution">
    <text evidence="1">The sequence shown here is derived from an EMBL/GenBank/DDBJ whole genome shotgun (WGS) entry which is preliminary data.</text>
</comment>
<dbReference type="Pfam" id="PF12771">
    <property type="entry name" value="SusD-like_2"/>
    <property type="match status" value="1"/>
</dbReference>
<gene>
    <name evidence="1" type="ORF">I2I05_12625</name>
</gene>
<keyword evidence="2" id="KW-1185">Reference proteome</keyword>
<dbReference type="Proteomes" id="UP000597617">
    <property type="component" value="Unassembled WGS sequence"/>
</dbReference>
<accession>A0ABS0IIS1</accession>
<dbReference type="Gene3D" id="1.25.40.390">
    <property type="match status" value="1"/>
</dbReference>
<name>A0ABS0IIS1_9BACT</name>